<dbReference type="Pfam" id="PF12651">
    <property type="entry name" value="RHH_3"/>
    <property type="match status" value="1"/>
</dbReference>
<comment type="caution">
    <text evidence="2">The sequence shown here is derived from an EMBL/GenBank/DDBJ whole genome shotgun (WGS) entry which is preliminary data.</text>
</comment>
<dbReference type="GO" id="GO:0006355">
    <property type="term" value="P:regulation of DNA-templated transcription"/>
    <property type="evidence" value="ECO:0007669"/>
    <property type="project" value="InterPro"/>
</dbReference>
<dbReference type="InterPro" id="IPR038733">
    <property type="entry name" value="Predicted_DNA_bind_prot_RHH"/>
</dbReference>
<gene>
    <name evidence="2" type="ORF">A1A1_16715</name>
</gene>
<dbReference type="InterPro" id="IPR013321">
    <property type="entry name" value="Arc_rbn_hlx_hlx"/>
</dbReference>
<dbReference type="Proteomes" id="UP000004725">
    <property type="component" value="Unassembled WGS sequence"/>
</dbReference>
<dbReference type="AlphaFoldDB" id="A0AA87LTD5"/>
<dbReference type="InterPro" id="IPR010985">
    <property type="entry name" value="Ribbon_hlx_hlx"/>
</dbReference>
<sequence length="56" mass="6640">MTESQKKKRVTFTINEALVKKLKEVSKRTMIPQSRLIERSLERVLEEYEDTGVDKE</sequence>
<evidence type="ECO:0000259" key="1">
    <source>
        <dbReference type="Pfam" id="PF12651"/>
    </source>
</evidence>
<organism evidence="2 3">
    <name type="scientific">Planococcus antarcticus DSM 14505</name>
    <dbReference type="NCBI Taxonomy" id="1185653"/>
    <lineage>
        <taxon>Bacteria</taxon>
        <taxon>Bacillati</taxon>
        <taxon>Bacillota</taxon>
        <taxon>Bacilli</taxon>
        <taxon>Bacillales</taxon>
        <taxon>Caryophanaceae</taxon>
        <taxon>Planococcus</taxon>
    </lineage>
</organism>
<accession>A0AA87LTD5</accession>
<protein>
    <recommendedName>
        <fullName evidence="1">Predicted DNA-binding protein ribbon-helix-helix domain-containing protein</fullName>
    </recommendedName>
</protein>
<dbReference type="SUPFAM" id="SSF47598">
    <property type="entry name" value="Ribbon-helix-helix"/>
    <property type="match status" value="1"/>
</dbReference>
<feature type="domain" description="Predicted DNA-binding protein ribbon-helix-helix" evidence="1">
    <location>
        <begin position="6"/>
        <end position="49"/>
    </location>
</feature>
<evidence type="ECO:0000313" key="2">
    <source>
        <dbReference type="EMBL" id="EIM05325.1"/>
    </source>
</evidence>
<reference evidence="2 3" key="1">
    <citation type="journal article" date="2012" name="J. Bacteriol.">
        <title>Genome Sequence of the Antarctic Psychrophile Bacterium Planococcus antarcticus DSM 14505.</title>
        <authorList>
            <person name="Margolles A."/>
            <person name="Gueimonde M."/>
            <person name="Sanchez B."/>
        </authorList>
    </citation>
    <scope>NUCLEOTIDE SEQUENCE [LARGE SCALE GENOMIC DNA]</scope>
    <source>
        <strain evidence="2 3">DSM 14505</strain>
    </source>
</reference>
<dbReference type="EMBL" id="AJYB01000080">
    <property type="protein sequence ID" value="EIM05325.1"/>
    <property type="molecule type" value="Genomic_DNA"/>
</dbReference>
<dbReference type="RefSeq" id="WP_006831291.1">
    <property type="nucleotide sequence ID" value="NZ_AJYB01000080.1"/>
</dbReference>
<evidence type="ECO:0000313" key="3">
    <source>
        <dbReference type="Proteomes" id="UP000004725"/>
    </source>
</evidence>
<proteinExistence type="predicted"/>
<name>A0AA87LTD5_9BACL</name>
<dbReference type="Gene3D" id="1.10.1220.10">
    <property type="entry name" value="Met repressor-like"/>
    <property type="match status" value="1"/>
</dbReference>